<name>A0AAD6WXW4_9AGAR</name>
<sequence length="542" mass="60587">MHRCLRIQDVVEVVFGYLEPQFPRAGVIPQTWKELARLGRTCKDFHNPALDCLWRSATLGNLLRCLPPDLCVVDEVSAGGLWGKIYSLRFLRPVQSNDWERVKIYAPRVQKLYTITNDKLSAVFPTLNQCLPENLLCNLQSLVWWYSDDFQYIQLFLGPRLTSLEIEAPIESDSDLALFSALAPKCPRLKKLRVGSRKMQDTEVGPEAEAVSLFVRGLQSIESVSVHLLDQEALEHIRTLPTLKWLTLDTFPAGPMLSSIEDPRLPAPFAALASLRLCYAVIETTTRFLSHCGILPLTSFSATVPELQTTAALHNLVATVASTVLPTTLTAFNVHNHGRHDYFVGVQSPTDHLVLSDSLRLLFSYVNLTSVTITSPGSFDLDNDTVLAMTRAWPCIEVHLQSVFPVLPPRATLECLRYFLHSPVLRTLAIMVDCAVAPVRNDDSGSGTIAASSHPLVELDLSFSPLSRSTVGVDTLAQFISNIFPALRGVHTSWDIGDTESYTLYQQVLRYRPYWRQVDAVIRGDPISPEDFWGEEEPDESE</sequence>
<reference evidence="1" key="1">
    <citation type="submission" date="2023-03" db="EMBL/GenBank/DDBJ databases">
        <title>Massive genome expansion in bonnet fungi (Mycena s.s.) driven by repeated elements and novel gene families across ecological guilds.</title>
        <authorList>
            <consortium name="Lawrence Berkeley National Laboratory"/>
            <person name="Harder C.B."/>
            <person name="Miyauchi S."/>
            <person name="Viragh M."/>
            <person name="Kuo A."/>
            <person name="Thoen E."/>
            <person name="Andreopoulos B."/>
            <person name="Lu D."/>
            <person name="Skrede I."/>
            <person name="Drula E."/>
            <person name="Henrissat B."/>
            <person name="Morin E."/>
            <person name="Kohler A."/>
            <person name="Barry K."/>
            <person name="LaButti K."/>
            <person name="Morin E."/>
            <person name="Salamov A."/>
            <person name="Lipzen A."/>
            <person name="Mereny Z."/>
            <person name="Hegedus B."/>
            <person name="Baldrian P."/>
            <person name="Stursova M."/>
            <person name="Weitz H."/>
            <person name="Taylor A."/>
            <person name="Grigoriev I.V."/>
            <person name="Nagy L.G."/>
            <person name="Martin F."/>
            <person name="Kauserud H."/>
        </authorList>
    </citation>
    <scope>NUCLEOTIDE SEQUENCE</scope>
    <source>
        <strain evidence="1">CBHHK200</strain>
    </source>
</reference>
<dbReference type="AlphaFoldDB" id="A0AAD6WXW4"/>
<organism evidence="1 2">
    <name type="scientific">Mycena alexandri</name>
    <dbReference type="NCBI Taxonomy" id="1745969"/>
    <lineage>
        <taxon>Eukaryota</taxon>
        <taxon>Fungi</taxon>
        <taxon>Dikarya</taxon>
        <taxon>Basidiomycota</taxon>
        <taxon>Agaricomycotina</taxon>
        <taxon>Agaricomycetes</taxon>
        <taxon>Agaricomycetidae</taxon>
        <taxon>Agaricales</taxon>
        <taxon>Marasmiineae</taxon>
        <taxon>Mycenaceae</taxon>
        <taxon>Mycena</taxon>
    </lineage>
</organism>
<dbReference type="Proteomes" id="UP001218188">
    <property type="component" value="Unassembled WGS sequence"/>
</dbReference>
<dbReference type="EMBL" id="JARJCM010000158">
    <property type="protein sequence ID" value="KAJ7025179.1"/>
    <property type="molecule type" value="Genomic_DNA"/>
</dbReference>
<dbReference type="InterPro" id="IPR032675">
    <property type="entry name" value="LRR_dom_sf"/>
</dbReference>
<gene>
    <name evidence="1" type="ORF">C8F04DRAFT_1269536</name>
</gene>
<evidence type="ECO:0008006" key="3">
    <source>
        <dbReference type="Google" id="ProtNLM"/>
    </source>
</evidence>
<evidence type="ECO:0000313" key="1">
    <source>
        <dbReference type="EMBL" id="KAJ7025179.1"/>
    </source>
</evidence>
<protein>
    <recommendedName>
        <fullName evidence="3">F-box domain-containing protein</fullName>
    </recommendedName>
</protein>
<accession>A0AAD6WXW4</accession>
<keyword evidence="2" id="KW-1185">Reference proteome</keyword>
<dbReference type="Gene3D" id="3.80.10.10">
    <property type="entry name" value="Ribonuclease Inhibitor"/>
    <property type="match status" value="1"/>
</dbReference>
<proteinExistence type="predicted"/>
<evidence type="ECO:0000313" key="2">
    <source>
        <dbReference type="Proteomes" id="UP001218188"/>
    </source>
</evidence>
<comment type="caution">
    <text evidence="1">The sequence shown here is derived from an EMBL/GenBank/DDBJ whole genome shotgun (WGS) entry which is preliminary data.</text>
</comment>